<proteinExistence type="predicted"/>
<evidence type="ECO:0000313" key="3">
    <source>
        <dbReference type="Proteomes" id="UP000320801"/>
    </source>
</evidence>
<dbReference type="RefSeq" id="WP_141483671.1">
    <property type="nucleotide sequence ID" value="NZ_SMDN01000002.1"/>
</dbReference>
<evidence type="ECO:0000256" key="1">
    <source>
        <dbReference type="SAM" id="Phobius"/>
    </source>
</evidence>
<keyword evidence="1" id="KW-1133">Transmembrane helix</keyword>
<dbReference type="EMBL" id="SMDN01000002">
    <property type="protein sequence ID" value="TQC54089.1"/>
    <property type="molecule type" value="Genomic_DNA"/>
</dbReference>
<keyword evidence="1" id="KW-0472">Membrane</keyword>
<keyword evidence="1" id="KW-0812">Transmembrane</keyword>
<name>A0A507SQL9_9BACT</name>
<evidence type="ECO:0000313" key="2">
    <source>
        <dbReference type="EMBL" id="TQC54089.1"/>
    </source>
</evidence>
<protein>
    <submittedName>
        <fullName evidence="2">Uncharacterized protein</fullName>
    </submittedName>
</protein>
<organism evidence="2 3">
    <name type="scientific">Mycoplasmopsis mucosicanis</name>
    <dbReference type="NCBI Taxonomy" id="458208"/>
    <lineage>
        <taxon>Bacteria</taxon>
        <taxon>Bacillati</taxon>
        <taxon>Mycoplasmatota</taxon>
        <taxon>Mycoplasmoidales</taxon>
        <taxon>Metamycoplasmataceae</taxon>
        <taxon>Mycoplasmopsis</taxon>
    </lineage>
</organism>
<feature type="transmembrane region" description="Helical" evidence="1">
    <location>
        <begin position="59"/>
        <end position="80"/>
    </location>
</feature>
<dbReference type="Proteomes" id="UP000320801">
    <property type="component" value="Unassembled WGS sequence"/>
</dbReference>
<dbReference type="AlphaFoldDB" id="A0A507SQL9"/>
<keyword evidence="3" id="KW-1185">Reference proteome</keyword>
<accession>A0A507SQL9</accession>
<reference evidence="2 3" key="1">
    <citation type="submission" date="2019-03" db="EMBL/GenBank/DDBJ databases">
        <title>Characterization of a novel Mycoplasma cynos real-time PCR assay.</title>
        <authorList>
            <person name="Tallmadge R.L."/>
            <person name="Mitchell P.K."/>
            <person name="Goodman L."/>
        </authorList>
    </citation>
    <scope>NUCLEOTIDE SEQUENCE [LARGE SCALE GENOMIC DNA]</scope>
    <source>
        <strain evidence="2 3">1642</strain>
    </source>
</reference>
<gene>
    <name evidence="2" type="ORF">E1I18_00595</name>
</gene>
<comment type="caution">
    <text evidence="2">The sequence shown here is derived from an EMBL/GenBank/DDBJ whole genome shotgun (WGS) entry which is preliminary data.</text>
</comment>
<feature type="transmembrane region" description="Helical" evidence="1">
    <location>
        <begin position="20"/>
        <end position="39"/>
    </location>
</feature>
<sequence length="107" mass="12929">MTNKQARGLLPPYLKWNKFLFYLVPIILLDLLMMFYAYGISITQKSHENYFWDQNVSYITIQVLYALVVISFIYPIFWAFKRKKTIKKIKLDNQNETYRSKNNFKGE</sequence>